<name>A0A0D2YCY1_FUSOF</name>
<dbReference type="Proteomes" id="UP000002489">
    <property type="component" value="Unassembled WGS sequence"/>
</dbReference>
<evidence type="ECO:0000313" key="1">
    <source>
        <dbReference type="EnsemblFungi" id="FOXG_14163P0"/>
    </source>
</evidence>
<sequence>MTEPPRSSRIDHVASGSRLTHVIASYVSAKKASWMRRQRPGPHPSYPDQHVAKGLKLAATKSDWNRFRYASSRHETSTRWALSNDRQSEAAGQPLVSVLAELLGQA</sequence>
<accession>A0A0D2YCY1</accession>
<organism evidence="1 2">
    <name type="scientific">Fusarium oxysporum (strain Fo5176)</name>
    <name type="common">Fusarium vascular wilt</name>
    <dbReference type="NCBI Taxonomy" id="660025"/>
    <lineage>
        <taxon>Eukaryota</taxon>
        <taxon>Fungi</taxon>
        <taxon>Dikarya</taxon>
        <taxon>Ascomycota</taxon>
        <taxon>Pezizomycotina</taxon>
        <taxon>Sordariomycetes</taxon>
        <taxon>Hypocreomycetidae</taxon>
        <taxon>Hypocreales</taxon>
        <taxon>Nectriaceae</taxon>
        <taxon>Fusarium</taxon>
        <taxon>Fusarium oxysporum species complex</taxon>
    </lineage>
</organism>
<protein>
    <submittedName>
        <fullName evidence="1">Uncharacterized protein</fullName>
    </submittedName>
</protein>
<dbReference type="EnsemblFungi" id="FOXG_14163T0">
    <property type="protein sequence ID" value="FOXG_14163P0"/>
    <property type="gene ID" value="FOXG_14163"/>
</dbReference>
<proteinExistence type="predicted"/>
<dbReference type="AlphaFoldDB" id="A0A0D2YCY1"/>
<evidence type="ECO:0000313" key="2">
    <source>
        <dbReference type="Proteomes" id="UP000002489"/>
    </source>
</evidence>
<reference evidence="1" key="2">
    <citation type="submission" date="2025-08" db="UniProtKB">
        <authorList>
            <consortium name="EnsemblFungi"/>
        </authorList>
    </citation>
    <scope>IDENTIFICATION</scope>
    <source>
        <strain evidence="1">4287 / CBS 123668 / FGSC 9935 / NRRL 34936</strain>
    </source>
</reference>
<reference evidence="2" key="1">
    <citation type="journal article" date="2012" name="Mol. Plant Microbe Interact.">
        <title>A highly conserved effector in Fusarium oxysporum is required for full virulence on Arabidopsis.</title>
        <authorList>
            <person name="Thatcher L.F."/>
            <person name="Gardiner D.M."/>
            <person name="Kazan K."/>
            <person name="Manners J."/>
        </authorList>
    </citation>
    <scope>NUCLEOTIDE SEQUENCE [LARGE SCALE GENOMIC DNA]</scope>
    <source>
        <strain evidence="2">Fo5176</strain>
    </source>
</reference>